<dbReference type="EMBL" id="LAZR01006091">
    <property type="protein sequence ID" value="KKM94809.1"/>
    <property type="molecule type" value="Genomic_DNA"/>
</dbReference>
<name>A0A0F9LIR3_9ZZZZ</name>
<comment type="caution">
    <text evidence="1">The sequence shown here is derived from an EMBL/GenBank/DDBJ whole genome shotgun (WGS) entry which is preliminary data.</text>
</comment>
<dbReference type="AlphaFoldDB" id="A0A0F9LIR3"/>
<accession>A0A0F9LIR3</accession>
<gene>
    <name evidence="1" type="ORF">LCGC14_1194580</name>
</gene>
<reference evidence="1" key="1">
    <citation type="journal article" date="2015" name="Nature">
        <title>Complex archaea that bridge the gap between prokaryotes and eukaryotes.</title>
        <authorList>
            <person name="Spang A."/>
            <person name="Saw J.H."/>
            <person name="Jorgensen S.L."/>
            <person name="Zaremba-Niedzwiedzka K."/>
            <person name="Martijn J."/>
            <person name="Lind A.E."/>
            <person name="van Eijk R."/>
            <person name="Schleper C."/>
            <person name="Guy L."/>
            <person name="Ettema T.J."/>
        </authorList>
    </citation>
    <scope>NUCLEOTIDE SEQUENCE</scope>
</reference>
<evidence type="ECO:0000313" key="1">
    <source>
        <dbReference type="EMBL" id="KKM94809.1"/>
    </source>
</evidence>
<protein>
    <submittedName>
        <fullName evidence="1">Uncharacterized protein</fullName>
    </submittedName>
</protein>
<proteinExistence type="predicted"/>
<organism evidence="1">
    <name type="scientific">marine sediment metagenome</name>
    <dbReference type="NCBI Taxonomy" id="412755"/>
    <lineage>
        <taxon>unclassified sequences</taxon>
        <taxon>metagenomes</taxon>
        <taxon>ecological metagenomes</taxon>
    </lineage>
</organism>
<sequence length="87" mass="10314">MLSSRIGDSEPVLNLKGLFYDGRTTDITKKQAKAVPQKSRYDNFKLLRDIQNVLQNCSHLSDRDRLNYCNTQRYFMKLYLREINKPK</sequence>